<dbReference type="Gene3D" id="2.60.120.600">
    <property type="entry name" value="Domain of unknown function DUF1214, C-terminal domain"/>
    <property type="match status" value="1"/>
</dbReference>
<dbReference type="RefSeq" id="WP_348392981.1">
    <property type="nucleotide sequence ID" value="NZ_CP134145.1"/>
</dbReference>
<name>A0ABY9TYI6_9GAMM</name>
<dbReference type="EMBL" id="CP134145">
    <property type="protein sequence ID" value="WNC73871.1"/>
    <property type="molecule type" value="Genomic_DNA"/>
</dbReference>
<dbReference type="Gene3D" id="2.60.40.1610">
    <property type="entry name" value="Domain of unknown function DUF1254"/>
    <property type="match status" value="1"/>
</dbReference>
<dbReference type="InterPro" id="IPR010621">
    <property type="entry name" value="DUF1214"/>
</dbReference>
<keyword evidence="1" id="KW-0732">Signal</keyword>
<dbReference type="PANTHER" id="PTHR36509">
    <property type="entry name" value="BLL3101 PROTEIN"/>
    <property type="match status" value="1"/>
</dbReference>
<dbReference type="Pfam" id="PF06742">
    <property type="entry name" value="DUF1214"/>
    <property type="match status" value="1"/>
</dbReference>
<accession>A0ABY9TYI6</accession>
<sequence length="501" mass="55536">MNTFSKKLTVIALATMTFIGTVNAAEPTYAAKVPNSIITPNTVDSKYLGQLNYTDGAPTATTHEKARDFVDTADAVRVFLSGIPVASIQGLLAGHVSIGMEPNRTIGISEGLLNAKSIWLTANTTTPYVSGEVDVKNGPVVLEVGTPILGLIDNAAFKFTSRVGVTHPEDQGKGGKYFIYHSSYKGELPEGYIHVETNGYRHWLLFRIITSPKTMKADIQKMKDTMKLYPYDSESRTNFVDFSSVQYNTVHAMDETFFDEINALIQHEPSEVFDPEWLSLAKRLGIEKGKEFNPDERMKGILKEASKIATAEARSTYFHPSEAVTTYDDRKWFTPLINGHLFVDNDHGVINADDRAMFHFMATGITPDMVTKTPGQGSDYRLATRDVNSTLLDGNKHYTVTLPANIPVSKFWSFMVYDNQTRSMLETDQVGAGIDGLSKAVKKNNDGTVTIHFAPKAPKGAEGNWVQTRENKGYNVIFRVYGPTETWLDGSWKPGDFIPVK</sequence>
<dbReference type="PANTHER" id="PTHR36509:SF3">
    <property type="entry name" value="SIGNAL PEPTIDE PROTEIN"/>
    <property type="match status" value="1"/>
</dbReference>
<organism evidence="4 5">
    <name type="scientific">Thalassotalea psychrophila</name>
    <dbReference type="NCBI Taxonomy" id="3065647"/>
    <lineage>
        <taxon>Bacteria</taxon>
        <taxon>Pseudomonadati</taxon>
        <taxon>Pseudomonadota</taxon>
        <taxon>Gammaproteobacteria</taxon>
        <taxon>Alteromonadales</taxon>
        <taxon>Colwelliaceae</taxon>
        <taxon>Thalassotalea</taxon>
    </lineage>
</organism>
<evidence type="ECO:0000259" key="3">
    <source>
        <dbReference type="Pfam" id="PF06863"/>
    </source>
</evidence>
<proteinExistence type="predicted"/>
<evidence type="ECO:0000259" key="2">
    <source>
        <dbReference type="Pfam" id="PF06742"/>
    </source>
</evidence>
<feature type="domain" description="DUF1254" evidence="3">
    <location>
        <begin position="110"/>
        <end position="230"/>
    </location>
</feature>
<dbReference type="InterPro" id="IPR037049">
    <property type="entry name" value="DUF1214_C_sf"/>
</dbReference>
<protein>
    <submittedName>
        <fullName evidence="4">DUF1214 domain-containing protein</fullName>
    </submittedName>
</protein>
<feature type="domain" description="DUF1214" evidence="2">
    <location>
        <begin position="380"/>
        <end position="485"/>
    </location>
</feature>
<reference evidence="5" key="1">
    <citation type="submission" date="2023-09" db="EMBL/GenBank/DDBJ databases">
        <authorList>
            <person name="Li S."/>
            <person name="Li X."/>
            <person name="Zhang C."/>
            <person name="Zhao Z."/>
        </authorList>
    </citation>
    <scope>NUCLEOTIDE SEQUENCE [LARGE SCALE GENOMIC DNA]</scope>
    <source>
        <strain evidence="5">SQ149</strain>
    </source>
</reference>
<dbReference type="Proteomes" id="UP001258994">
    <property type="component" value="Chromosome"/>
</dbReference>
<keyword evidence="5" id="KW-1185">Reference proteome</keyword>
<feature type="signal peptide" evidence="1">
    <location>
        <begin position="1"/>
        <end position="24"/>
    </location>
</feature>
<dbReference type="InterPro" id="IPR010679">
    <property type="entry name" value="DUF1254"/>
</dbReference>
<feature type="chain" id="PRO_5045190905" evidence="1">
    <location>
        <begin position="25"/>
        <end position="501"/>
    </location>
</feature>
<dbReference type="InterPro" id="IPR037050">
    <property type="entry name" value="DUF1254_sf"/>
</dbReference>
<gene>
    <name evidence="4" type="ORF">RGQ13_07730</name>
</gene>
<evidence type="ECO:0000313" key="5">
    <source>
        <dbReference type="Proteomes" id="UP001258994"/>
    </source>
</evidence>
<dbReference type="Gene3D" id="1.10.3360.10">
    <property type="entry name" value="VPA0735-like domain"/>
    <property type="match status" value="1"/>
</dbReference>
<dbReference type="Pfam" id="PF06863">
    <property type="entry name" value="DUF1254"/>
    <property type="match status" value="1"/>
</dbReference>
<evidence type="ECO:0000313" key="4">
    <source>
        <dbReference type="EMBL" id="WNC73871.1"/>
    </source>
</evidence>
<evidence type="ECO:0000256" key="1">
    <source>
        <dbReference type="SAM" id="SignalP"/>
    </source>
</evidence>
<dbReference type="SUPFAM" id="SSF160935">
    <property type="entry name" value="VPA0735-like"/>
    <property type="match status" value="1"/>
</dbReference>